<organism evidence="1 2">
    <name type="scientific">Meloidogyne incognita</name>
    <name type="common">Southern root-knot nematode worm</name>
    <name type="synonym">Oxyuris incognita</name>
    <dbReference type="NCBI Taxonomy" id="6306"/>
    <lineage>
        <taxon>Eukaryota</taxon>
        <taxon>Metazoa</taxon>
        <taxon>Ecdysozoa</taxon>
        <taxon>Nematoda</taxon>
        <taxon>Chromadorea</taxon>
        <taxon>Rhabditida</taxon>
        <taxon>Tylenchina</taxon>
        <taxon>Tylenchomorpha</taxon>
        <taxon>Tylenchoidea</taxon>
        <taxon>Meloidogynidae</taxon>
        <taxon>Meloidogyninae</taxon>
        <taxon>Meloidogyne</taxon>
        <taxon>Meloidogyne incognita group</taxon>
    </lineage>
</organism>
<dbReference type="Proteomes" id="UP000887563">
    <property type="component" value="Unplaced"/>
</dbReference>
<dbReference type="AlphaFoldDB" id="A0A914KX37"/>
<evidence type="ECO:0000313" key="2">
    <source>
        <dbReference type="WBParaSite" id="Minc3s00153g06219"/>
    </source>
</evidence>
<proteinExistence type="predicted"/>
<protein>
    <submittedName>
        <fullName evidence="2">Uncharacterized protein</fullName>
    </submittedName>
</protein>
<evidence type="ECO:0000313" key="1">
    <source>
        <dbReference type="Proteomes" id="UP000887563"/>
    </source>
</evidence>
<dbReference type="WBParaSite" id="Minc3s00153g06219">
    <property type="protein sequence ID" value="Minc3s00153g06219"/>
    <property type="gene ID" value="Minc3s00153g06219"/>
</dbReference>
<keyword evidence="1" id="KW-1185">Reference proteome</keyword>
<accession>A0A914KX37</accession>
<name>A0A914KX37_MELIC</name>
<reference evidence="2" key="1">
    <citation type="submission" date="2022-11" db="UniProtKB">
        <authorList>
            <consortium name="WormBaseParasite"/>
        </authorList>
    </citation>
    <scope>IDENTIFICATION</scope>
</reference>
<sequence length="149" mass="17684">MDVCDPEIIFNNYFSIMNVVDNLSVYQSISKCLPKCERDIIDTQLFSNKFQDQRSNVGAKNKKFHFHLEASYENLQVMFPHLFARMFFPFWVHPNLPQIYNFVQNDRIWDALVWFDSARRGASKHTRATLNEVILCGKLGLRRKFMKKN</sequence>